<dbReference type="InterPro" id="IPR046551">
    <property type="entry name" value="DUF6705"/>
</dbReference>
<feature type="signal peptide" evidence="1">
    <location>
        <begin position="1"/>
        <end position="18"/>
    </location>
</feature>
<dbReference type="RefSeq" id="WP_194093299.1">
    <property type="nucleotide sequence ID" value="NZ_JADFTZ010000001.1"/>
</dbReference>
<sequence length="197" mass="22967">MKKAHIFIILFITFLSNAQNPIIDLSESRLGKPDGYYKKDIHNLLNPFEGTYLYTNGNTLFKVILVKKVQQYNGRYYEDLIIGEYQYIVNGIERVNTINEINTVYNNQRVHNIDGNIIVDNNFRMWKCPTCPVNEKRLSGSIRDASTDRYANFTMRRTNENGQEVLKIYIYGVSRAENENDPNFSLPLLNELTLIKQ</sequence>
<keyword evidence="4" id="KW-1185">Reference proteome</keyword>
<comment type="caution">
    <text evidence="3">The sequence shown here is derived from an EMBL/GenBank/DDBJ whole genome shotgun (WGS) entry which is preliminary data.</text>
</comment>
<protein>
    <recommendedName>
        <fullName evidence="2">DUF6705 domain-containing protein</fullName>
    </recommendedName>
</protein>
<gene>
    <name evidence="3" type="ORF">IM755_01520</name>
</gene>
<organism evidence="3 4">
    <name type="scientific">Flavobacterium proteolyticum</name>
    <dbReference type="NCBI Taxonomy" id="2911683"/>
    <lineage>
        <taxon>Bacteria</taxon>
        <taxon>Pseudomonadati</taxon>
        <taxon>Bacteroidota</taxon>
        <taxon>Flavobacteriia</taxon>
        <taxon>Flavobacteriales</taxon>
        <taxon>Flavobacteriaceae</taxon>
        <taxon>Flavobacterium</taxon>
    </lineage>
</organism>
<dbReference type="Proteomes" id="UP000656274">
    <property type="component" value="Unassembled WGS sequence"/>
</dbReference>
<reference evidence="3 4" key="1">
    <citation type="submission" date="2020-10" db="EMBL/GenBank/DDBJ databases">
        <title>The genome sequence of Flavobacterium aquaticum 1Y8A.</title>
        <authorList>
            <person name="Liu Y."/>
        </authorList>
    </citation>
    <scope>NUCLEOTIDE SEQUENCE [LARGE SCALE GENOMIC DNA]</scope>
    <source>
        <strain evidence="3 4">1Y8A</strain>
    </source>
</reference>
<dbReference type="Pfam" id="PF20448">
    <property type="entry name" value="DUF6705"/>
    <property type="match status" value="1"/>
</dbReference>
<evidence type="ECO:0000259" key="2">
    <source>
        <dbReference type="Pfam" id="PF20448"/>
    </source>
</evidence>
<feature type="chain" id="PRO_5045204167" description="DUF6705 domain-containing protein" evidence="1">
    <location>
        <begin position="19"/>
        <end position="197"/>
    </location>
</feature>
<proteinExistence type="predicted"/>
<feature type="domain" description="DUF6705" evidence="2">
    <location>
        <begin position="1"/>
        <end position="197"/>
    </location>
</feature>
<name>A0ABR9WN86_9FLAO</name>
<keyword evidence="1" id="KW-0732">Signal</keyword>
<evidence type="ECO:0000313" key="3">
    <source>
        <dbReference type="EMBL" id="MBE9575374.1"/>
    </source>
</evidence>
<evidence type="ECO:0000313" key="4">
    <source>
        <dbReference type="Proteomes" id="UP000656274"/>
    </source>
</evidence>
<dbReference type="EMBL" id="JADFTZ010000001">
    <property type="protein sequence ID" value="MBE9575374.1"/>
    <property type="molecule type" value="Genomic_DNA"/>
</dbReference>
<accession>A0ABR9WN86</accession>
<evidence type="ECO:0000256" key="1">
    <source>
        <dbReference type="SAM" id="SignalP"/>
    </source>
</evidence>